<dbReference type="Gene3D" id="3.40.50.300">
    <property type="entry name" value="P-loop containing nucleotide triphosphate hydrolases"/>
    <property type="match status" value="1"/>
</dbReference>
<reference evidence="2 3" key="1">
    <citation type="journal article" date="2019" name="Nat. Microbiol.">
        <title>Mediterranean grassland soil C-N compound turnover is dependent on rainfall and depth, and is mediated by genomically divergent microorganisms.</title>
        <authorList>
            <person name="Diamond S."/>
            <person name="Andeer P.F."/>
            <person name="Li Z."/>
            <person name="Crits-Christoph A."/>
            <person name="Burstein D."/>
            <person name="Anantharaman K."/>
            <person name="Lane K.R."/>
            <person name="Thomas B.C."/>
            <person name="Pan C."/>
            <person name="Northen T.R."/>
            <person name="Banfield J.F."/>
        </authorList>
    </citation>
    <scope>NUCLEOTIDE SEQUENCE [LARGE SCALE GENOMIC DNA]</scope>
    <source>
        <strain evidence="2">WS_2</strain>
    </source>
</reference>
<feature type="compositionally biased region" description="Gly residues" evidence="1">
    <location>
        <begin position="392"/>
        <end position="403"/>
    </location>
</feature>
<dbReference type="EMBL" id="VBOS01000013">
    <property type="protein sequence ID" value="TMQ60750.1"/>
    <property type="molecule type" value="Genomic_DNA"/>
</dbReference>
<dbReference type="AlphaFoldDB" id="A0A538TAU6"/>
<dbReference type="GO" id="GO:0004672">
    <property type="term" value="F:protein kinase activity"/>
    <property type="evidence" value="ECO:0007669"/>
    <property type="project" value="TreeGrafter"/>
</dbReference>
<dbReference type="SUPFAM" id="SSF52540">
    <property type="entry name" value="P-loop containing nucleoside triphosphate hydrolases"/>
    <property type="match status" value="1"/>
</dbReference>
<name>A0A538TAU6_UNCEI</name>
<dbReference type="Proteomes" id="UP000317716">
    <property type="component" value="Unassembled WGS sequence"/>
</dbReference>
<proteinExistence type="predicted"/>
<dbReference type="PANTHER" id="PTHR30267:SF2">
    <property type="entry name" value="PROTEIN PRKA"/>
    <property type="match status" value="1"/>
</dbReference>
<sequence>MTRPRTLGELRASGYRSRSVKDELRANAIARLKAGGKLFPGIVGFEATVEPQIVNALLSRHDFILLGLRGQAKTRLLRSLAQFLDEWLPAIDGCPLNSDPLHPLTHHARTLLAARGDDTPIAWIHRDQRYQEKLATPDVTIADLIGDIDPIKAVTLKLDYSDERVIHYGIIPRTHRGIFAINELPDLQPRIQVGLLNILEERDFQIRGFPVRMPLDIAMVFSANPEDYTNRGNIITPLRDRIHSQIVTHYPTTRELGMAITAQESWTRRDDGVEVDVPSFMRELVEEVAIQARKSEYVDQNSGVSARLPIALVENLVSNAERRGLRIGEPRTTTRICDLQHAVSAVSGKVELVLEGEQEGALNVARALLGRGVKALFSQRLPNAFKPRRARGPGGPRSGGALGERGAEAPARGPESGAPEAETLAASEYRAVLDWFAGGNHVQVSDEMPQAEYAKRLGAVKGLATLASKYLKPANPEECAVAMELVLEGLHQHSMLSRERGDDASTSYKDMLKSMLSGLEDD</sequence>
<comment type="caution">
    <text evidence="2">The sequence shown here is derived from an EMBL/GenBank/DDBJ whole genome shotgun (WGS) entry which is preliminary data.</text>
</comment>
<evidence type="ECO:0000313" key="3">
    <source>
        <dbReference type="Proteomes" id="UP000317716"/>
    </source>
</evidence>
<organism evidence="2 3">
    <name type="scientific">Eiseniibacteriota bacterium</name>
    <dbReference type="NCBI Taxonomy" id="2212470"/>
    <lineage>
        <taxon>Bacteria</taxon>
        <taxon>Candidatus Eiseniibacteriota</taxon>
    </lineage>
</organism>
<gene>
    <name evidence="2" type="ORF">E6K72_00410</name>
</gene>
<feature type="region of interest" description="Disordered" evidence="1">
    <location>
        <begin position="384"/>
        <end position="421"/>
    </location>
</feature>
<accession>A0A538TAU6</accession>
<evidence type="ECO:0000313" key="2">
    <source>
        <dbReference type="EMBL" id="TMQ60750.1"/>
    </source>
</evidence>
<dbReference type="PANTHER" id="PTHR30267">
    <property type="entry name" value="PROTEIN KINASE PRKA"/>
    <property type="match status" value="1"/>
</dbReference>
<dbReference type="InterPro" id="IPR027417">
    <property type="entry name" value="P-loop_NTPase"/>
</dbReference>
<evidence type="ECO:0000256" key="1">
    <source>
        <dbReference type="SAM" id="MobiDB-lite"/>
    </source>
</evidence>
<protein>
    <submittedName>
        <fullName evidence="2">Magnesium chelatase</fullName>
    </submittedName>
</protein>